<evidence type="ECO:0000313" key="2">
    <source>
        <dbReference type="Proteomes" id="UP001597493"/>
    </source>
</evidence>
<dbReference type="Proteomes" id="UP001597493">
    <property type="component" value="Unassembled WGS sequence"/>
</dbReference>
<dbReference type="EMBL" id="JBHUMY010000043">
    <property type="protein sequence ID" value="MFD2663525.1"/>
    <property type="molecule type" value="Genomic_DNA"/>
</dbReference>
<sequence length="93" mass="9845">MNDDSLDSPYSGSNYTGGIALWNDSSANVNIIDSAWSTSNADLISVEEDIWNENGWGNGSAWTQPVRDDGLICAEYPTSSGGCGSSDTIDYAV</sequence>
<comment type="caution">
    <text evidence="1">The sequence shown here is derived from an EMBL/GenBank/DDBJ whole genome shotgun (WGS) entry which is preliminary data.</text>
</comment>
<proteinExistence type="predicted"/>
<evidence type="ECO:0000313" key="1">
    <source>
        <dbReference type="EMBL" id="MFD2663525.1"/>
    </source>
</evidence>
<accession>A0ABW5R4U8</accession>
<reference evidence="2" key="1">
    <citation type="journal article" date="2019" name="Int. J. Syst. Evol. Microbiol.">
        <title>The Global Catalogue of Microorganisms (GCM) 10K type strain sequencing project: providing services to taxonomists for standard genome sequencing and annotation.</title>
        <authorList>
            <consortium name="The Broad Institute Genomics Platform"/>
            <consortium name="The Broad Institute Genome Sequencing Center for Infectious Disease"/>
            <person name="Wu L."/>
            <person name="Ma J."/>
        </authorList>
    </citation>
    <scope>NUCLEOTIDE SEQUENCE [LARGE SCALE GENOMIC DNA]</scope>
    <source>
        <strain evidence="2">TISTR 1827</strain>
    </source>
</reference>
<keyword evidence="2" id="KW-1185">Reference proteome</keyword>
<gene>
    <name evidence="1" type="ORF">ACFSW5_25120</name>
</gene>
<dbReference type="RefSeq" id="WP_379279699.1">
    <property type="nucleotide sequence ID" value="NZ_JBHUGT010000011.1"/>
</dbReference>
<organism evidence="1 2">
    <name type="scientific">Paenibacillus thailandensis</name>
    <dbReference type="NCBI Taxonomy" id="393250"/>
    <lineage>
        <taxon>Bacteria</taxon>
        <taxon>Bacillati</taxon>
        <taxon>Bacillota</taxon>
        <taxon>Bacilli</taxon>
        <taxon>Bacillales</taxon>
        <taxon>Paenibacillaceae</taxon>
        <taxon>Paenibacillus</taxon>
    </lineage>
</organism>
<name>A0ABW5R4U8_9BACL</name>
<protein>
    <submittedName>
        <fullName evidence="1">Uncharacterized protein</fullName>
    </submittedName>
</protein>